<dbReference type="InterPro" id="IPR013094">
    <property type="entry name" value="AB_hydrolase_3"/>
</dbReference>
<feature type="active site" evidence="3">
    <location>
        <position position="167"/>
    </location>
</feature>
<dbReference type="InterPro" id="IPR033140">
    <property type="entry name" value="Lipase_GDXG_put_SER_AS"/>
</dbReference>
<dbReference type="PANTHER" id="PTHR48081:SF30">
    <property type="entry name" value="ACETYL-HYDROLASE LIPR-RELATED"/>
    <property type="match status" value="1"/>
</dbReference>
<dbReference type="InterPro" id="IPR050300">
    <property type="entry name" value="GDXG_lipolytic_enzyme"/>
</dbReference>
<dbReference type="PANTHER" id="PTHR48081">
    <property type="entry name" value="AB HYDROLASE SUPERFAMILY PROTEIN C4A8.06C"/>
    <property type="match status" value="1"/>
</dbReference>
<comment type="caution">
    <text evidence="5">The sequence shown here is derived from an EMBL/GenBank/DDBJ whole genome shotgun (WGS) entry which is preliminary data.</text>
</comment>
<evidence type="ECO:0000313" key="6">
    <source>
        <dbReference type="Proteomes" id="UP001418444"/>
    </source>
</evidence>
<sequence length="338" mass="36589">MRLQNWSAPGTSLRTRVVIEALSAVWRPLSSRLPVDPGGIAIGRAMFEFALGRVSPPVPGATFAPVDDRDLDGRCVRGEWVRGPRVRQQPGVVLFFHGSGYAICSTRTHRGLASHISDRSGAPVFSVDYRLAPEARHPAALEDARAGWDWLIARGHAPETVVLAGDSAGGHLALLLTLDLAREGASLPAALVGLSPLIDMDLTAAAVRDRVERDPFAHPALARRVLDLYADEAERRDLNERLVFEDLDAFPPTLIHNGSREMLSADCTELARRMAAAGLPVQHRVWPGQMHVFHALTALLPESHTALDEVAGFIDHHLAVARARTAPVQAGEHGVRTA</sequence>
<evidence type="ECO:0000256" key="1">
    <source>
        <dbReference type="ARBA" id="ARBA00010515"/>
    </source>
</evidence>
<dbReference type="Gene3D" id="3.40.50.1820">
    <property type="entry name" value="alpha/beta hydrolase"/>
    <property type="match status" value="1"/>
</dbReference>
<protein>
    <recommendedName>
        <fullName evidence="4">Alpha/beta hydrolase fold-3 domain-containing protein</fullName>
    </recommendedName>
</protein>
<evidence type="ECO:0000256" key="2">
    <source>
        <dbReference type="ARBA" id="ARBA00022801"/>
    </source>
</evidence>
<dbReference type="InterPro" id="IPR029058">
    <property type="entry name" value="AB_hydrolase_fold"/>
</dbReference>
<dbReference type="SUPFAM" id="SSF53474">
    <property type="entry name" value="alpha/beta-Hydrolases"/>
    <property type="match status" value="1"/>
</dbReference>
<reference evidence="6" key="1">
    <citation type="journal article" date="2019" name="Int. J. Syst. Evol. Microbiol.">
        <title>The Global Catalogue of Microorganisms (GCM) 10K type strain sequencing project: providing services to taxonomists for standard genome sequencing and annotation.</title>
        <authorList>
            <consortium name="The Broad Institute Genomics Platform"/>
            <consortium name="The Broad Institute Genome Sequencing Center for Infectious Disease"/>
            <person name="Wu L."/>
            <person name="Ma J."/>
        </authorList>
    </citation>
    <scope>NUCLEOTIDE SEQUENCE [LARGE SCALE GENOMIC DNA]</scope>
    <source>
        <strain evidence="6">JCM 16923</strain>
    </source>
</reference>
<dbReference type="EMBL" id="BAAAZW010000002">
    <property type="protein sequence ID" value="GAA3950665.1"/>
    <property type="molecule type" value="Genomic_DNA"/>
</dbReference>
<proteinExistence type="inferred from homology"/>
<dbReference type="Pfam" id="PF07859">
    <property type="entry name" value="Abhydrolase_3"/>
    <property type="match status" value="1"/>
</dbReference>
<evidence type="ECO:0000256" key="3">
    <source>
        <dbReference type="PROSITE-ProRule" id="PRU10038"/>
    </source>
</evidence>
<name>A0ABP7NNT0_9ACTN</name>
<dbReference type="RefSeq" id="WP_344780381.1">
    <property type="nucleotide sequence ID" value="NZ_BAAAZW010000002.1"/>
</dbReference>
<gene>
    <name evidence="5" type="ORF">GCM10022231_05440</name>
</gene>
<organism evidence="5 6">
    <name type="scientific">Gordonia caeni</name>
    <dbReference type="NCBI Taxonomy" id="1007097"/>
    <lineage>
        <taxon>Bacteria</taxon>
        <taxon>Bacillati</taxon>
        <taxon>Actinomycetota</taxon>
        <taxon>Actinomycetes</taxon>
        <taxon>Mycobacteriales</taxon>
        <taxon>Gordoniaceae</taxon>
        <taxon>Gordonia</taxon>
    </lineage>
</organism>
<comment type="similarity">
    <text evidence="1">Belongs to the 'GDXG' lipolytic enzyme family.</text>
</comment>
<dbReference type="PROSITE" id="PS01174">
    <property type="entry name" value="LIPASE_GDXG_SER"/>
    <property type="match status" value="1"/>
</dbReference>
<evidence type="ECO:0000313" key="5">
    <source>
        <dbReference type="EMBL" id="GAA3950665.1"/>
    </source>
</evidence>
<keyword evidence="2" id="KW-0378">Hydrolase</keyword>
<feature type="domain" description="Alpha/beta hydrolase fold-3" evidence="4">
    <location>
        <begin position="93"/>
        <end position="294"/>
    </location>
</feature>
<keyword evidence="6" id="KW-1185">Reference proteome</keyword>
<dbReference type="Proteomes" id="UP001418444">
    <property type="component" value="Unassembled WGS sequence"/>
</dbReference>
<evidence type="ECO:0000259" key="4">
    <source>
        <dbReference type="Pfam" id="PF07859"/>
    </source>
</evidence>
<accession>A0ABP7NNT0</accession>